<evidence type="ECO:0000259" key="3">
    <source>
        <dbReference type="Pfam" id="PF24493"/>
    </source>
</evidence>
<dbReference type="PANTHER" id="PTHR20938">
    <property type="entry name" value="INTEGRATOR COMPLEX SUBUNIT 4"/>
    <property type="match status" value="1"/>
</dbReference>
<keyword evidence="2" id="KW-0539">Nucleus</keyword>
<dbReference type="AlphaFoldDB" id="A0A2J7PTS3"/>
<organism evidence="5 6">
    <name type="scientific">Cryptotermes secundus</name>
    <dbReference type="NCBI Taxonomy" id="105785"/>
    <lineage>
        <taxon>Eukaryota</taxon>
        <taxon>Metazoa</taxon>
        <taxon>Ecdysozoa</taxon>
        <taxon>Arthropoda</taxon>
        <taxon>Hexapoda</taxon>
        <taxon>Insecta</taxon>
        <taxon>Pterygota</taxon>
        <taxon>Neoptera</taxon>
        <taxon>Polyneoptera</taxon>
        <taxon>Dictyoptera</taxon>
        <taxon>Blattodea</taxon>
        <taxon>Blattoidea</taxon>
        <taxon>Termitoidae</taxon>
        <taxon>Kalotermitidae</taxon>
        <taxon>Cryptotermitinae</taxon>
        <taxon>Cryptotermes</taxon>
    </lineage>
</organism>
<dbReference type="GO" id="GO:0016180">
    <property type="term" value="P:snRNA processing"/>
    <property type="evidence" value="ECO:0007669"/>
    <property type="project" value="TreeGrafter"/>
</dbReference>
<reference evidence="5 6" key="1">
    <citation type="submission" date="2017-12" db="EMBL/GenBank/DDBJ databases">
        <title>Hemimetabolous genomes reveal molecular basis of termite eusociality.</title>
        <authorList>
            <person name="Harrison M.C."/>
            <person name="Jongepier E."/>
            <person name="Robertson H.M."/>
            <person name="Arning N."/>
            <person name="Bitard-Feildel T."/>
            <person name="Chao H."/>
            <person name="Childers C.P."/>
            <person name="Dinh H."/>
            <person name="Doddapaneni H."/>
            <person name="Dugan S."/>
            <person name="Gowin J."/>
            <person name="Greiner C."/>
            <person name="Han Y."/>
            <person name="Hu H."/>
            <person name="Hughes D.S.T."/>
            <person name="Huylmans A.-K."/>
            <person name="Kemena C."/>
            <person name="Kremer L.P.M."/>
            <person name="Lee S.L."/>
            <person name="Lopez-Ezquerra A."/>
            <person name="Mallet L."/>
            <person name="Monroy-Kuhn J.M."/>
            <person name="Moser A."/>
            <person name="Murali S.C."/>
            <person name="Muzny D.M."/>
            <person name="Otani S."/>
            <person name="Piulachs M.-D."/>
            <person name="Poelchau M."/>
            <person name="Qu J."/>
            <person name="Schaub F."/>
            <person name="Wada-Katsumata A."/>
            <person name="Worley K.C."/>
            <person name="Xie Q."/>
            <person name="Ylla G."/>
            <person name="Poulsen M."/>
            <person name="Gibbs R.A."/>
            <person name="Schal C."/>
            <person name="Richards S."/>
            <person name="Belles X."/>
            <person name="Korb J."/>
            <person name="Bornberg-Bauer E."/>
        </authorList>
    </citation>
    <scope>NUCLEOTIDE SEQUENCE [LARGE SCALE GENOMIC DNA]</scope>
    <source>
        <tissue evidence="5">Whole body</tissue>
    </source>
</reference>
<gene>
    <name evidence="5" type="ORF">B7P43_G14759</name>
</gene>
<feature type="domain" description="INTS4 8 helical bundle" evidence="3">
    <location>
        <begin position="606"/>
        <end position="804"/>
    </location>
</feature>
<evidence type="ECO:0000313" key="5">
    <source>
        <dbReference type="EMBL" id="PNF19738.1"/>
    </source>
</evidence>
<dbReference type="InterPro" id="IPR016024">
    <property type="entry name" value="ARM-type_fold"/>
</dbReference>
<protein>
    <submittedName>
        <fullName evidence="5">Integrator complex subunit 4</fullName>
    </submittedName>
</protein>
<dbReference type="InParanoid" id="A0A2J7PTS3"/>
<comment type="subcellular location">
    <subcellularLocation>
        <location evidence="1">Nucleus</location>
    </subcellularLocation>
</comment>
<evidence type="ECO:0000256" key="1">
    <source>
        <dbReference type="ARBA" id="ARBA00004123"/>
    </source>
</evidence>
<dbReference type="SUPFAM" id="SSF48371">
    <property type="entry name" value="ARM repeat"/>
    <property type="match status" value="1"/>
</dbReference>
<dbReference type="Pfam" id="PF25458">
    <property type="entry name" value="INTS4_C"/>
    <property type="match status" value="1"/>
</dbReference>
<keyword evidence="6" id="KW-1185">Reference proteome</keyword>
<dbReference type="Pfam" id="PF24493">
    <property type="entry name" value="INTS4_8HBD"/>
    <property type="match status" value="1"/>
</dbReference>
<dbReference type="InterPro" id="IPR057412">
    <property type="entry name" value="INTS4_C"/>
</dbReference>
<dbReference type="GO" id="GO:0032039">
    <property type="term" value="C:integrator complex"/>
    <property type="evidence" value="ECO:0007669"/>
    <property type="project" value="TreeGrafter"/>
</dbReference>
<dbReference type="InterPro" id="IPR056235">
    <property type="entry name" value="INTS4_8HBD"/>
</dbReference>
<dbReference type="EMBL" id="NEVH01021221">
    <property type="protein sequence ID" value="PNF19738.1"/>
    <property type="molecule type" value="Genomic_DNA"/>
</dbReference>
<dbReference type="InterPro" id="IPR011989">
    <property type="entry name" value="ARM-like"/>
</dbReference>
<dbReference type="PANTHER" id="PTHR20938:SF0">
    <property type="entry name" value="INTEGRATOR COMPLEX SUBUNIT 4"/>
    <property type="match status" value="1"/>
</dbReference>
<accession>A0A2J7PTS3</accession>
<evidence type="ECO:0000256" key="2">
    <source>
        <dbReference type="ARBA" id="ARBA00023242"/>
    </source>
</evidence>
<evidence type="ECO:0000259" key="4">
    <source>
        <dbReference type="Pfam" id="PF25458"/>
    </source>
</evidence>
<dbReference type="FunCoup" id="A0A2J7PTS3">
    <property type="interactions" value="2147"/>
</dbReference>
<evidence type="ECO:0000313" key="6">
    <source>
        <dbReference type="Proteomes" id="UP000235965"/>
    </source>
</evidence>
<comment type="caution">
    <text evidence="5">The sequence shown here is derived from an EMBL/GenBank/DDBJ whole genome shotgun (WGS) entry which is preliminary data.</text>
</comment>
<feature type="domain" description="Integrator complex subunit 4/Protein SIEL C-terminal Ig-like" evidence="4">
    <location>
        <begin position="813"/>
        <end position="968"/>
    </location>
</feature>
<sequence length="972" mass="107514">MAALLKKRALAEYSQVIQEQPKPLKKLRLVKKLISGSSAAAYVGLLEKSKTSNDALQVLLRISDSLKFQEEDLADVVKKLAEHFQQENESVVRAKILSLFGDIGKEPGADIQSIIEEIIQLLKKEESHKVIAQGISALLRLGKLLPDNVSVHQKLVLVAKQYLTDTSHYVKCKCLELIGELLPVGGNSESSAQTVMRHVGDYTRSEEARVRSAAFRTMLTVHERGSKLDSSVYSEVCLALKDDYEIVRQVALKLVWVLGQTYPENTITLAESEEEIRLVDDAFAKVCLMINDLSMRVRTLAAQFLGTMTLVSPKFLQQTLDKKLMSNMRKKFSAHERAWESVTSGEWASGKKWGDDAPRELMDADSVSLMSSGSCGAFVHGLEDEYQEVRNASVDSLCSLSLNNPQFAQMSLDFLVDMFNDEIEDVRLKAIDSLTKISKYTVLREDQLETILGALKDFSIDVREGLHKMLSACRLSSKGCLQMCVESLLDNLKKYPMDRRSTWRCLQRIGQAHPELTLPLVPELLAIHPFFDTPEPDVEDPSYICILILVFNAAQHCPTMLQLFEEHTLKHYSYLRDTMPNLVPALRLDGSRRSAELVSVETGTAQFLDSILARMEAAPNPRIREELLEAAQRDLTRLATIDSAVAGAAQFSALYIGSQLLMGKLLSNRLWANPSTLATQQGSIIRNSITQLLQHCLKLQHLFVGLKEEDLAAVKQFKLKALALQFVYIVRASNSSALAVCEHFLEQVEDTQRYLSEQGLQPEPFTASVFKEMGQLEDTKPGPVARTVLPLLQVSSPAPPPPPNIAVRMSTAVITEPTGEVDAALKFTAGLVVGVPLDAELCNVRNTATLRVKVKYPDQQTQLIVPKRSDFRPMLLSDSEGNNVTSDTSDTDFRLLTTVLVSHQVWTEACTIDVSLALDLTDVESGLGLGTGLASRKGIGAGIAKTDGDPCVIDLCKPVKVYVSPKPVKRGI</sequence>
<dbReference type="Proteomes" id="UP000235965">
    <property type="component" value="Unassembled WGS sequence"/>
</dbReference>
<dbReference type="FunFam" id="1.25.10.10:FF:000728">
    <property type="entry name" value="Blast:Integrator complex subunit 4"/>
    <property type="match status" value="1"/>
</dbReference>
<dbReference type="OrthoDB" id="18190at2759"/>
<proteinExistence type="predicted"/>
<name>A0A2J7PTS3_9NEOP</name>
<dbReference type="STRING" id="105785.A0A2J7PTS3"/>
<dbReference type="Gene3D" id="1.25.10.10">
    <property type="entry name" value="Leucine-rich Repeat Variant"/>
    <property type="match status" value="2"/>
</dbReference>